<protein>
    <submittedName>
        <fullName evidence="1">Uncharacterized protein</fullName>
    </submittedName>
</protein>
<keyword evidence="2" id="KW-1185">Reference proteome</keyword>
<evidence type="ECO:0000313" key="1">
    <source>
        <dbReference type="EMBL" id="KOO42763.1"/>
    </source>
</evidence>
<name>A0A0M0KWJ5_9BACI</name>
<proteinExistence type="predicted"/>
<comment type="caution">
    <text evidence="1">The sequence shown here is derived from an EMBL/GenBank/DDBJ whole genome shotgun (WGS) entry which is preliminary data.</text>
</comment>
<dbReference type="OrthoDB" id="2852236at2"/>
<dbReference type="EMBL" id="LILC01000023">
    <property type="protein sequence ID" value="KOO42763.1"/>
    <property type="molecule type" value="Genomic_DNA"/>
</dbReference>
<dbReference type="Proteomes" id="UP000037558">
    <property type="component" value="Unassembled WGS sequence"/>
</dbReference>
<sequence length="165" mass="19126">MKGLFEKANDKITNFLQKENNLLSKAKEKVERAGVPIPITADLLSKMIAKQLDPNEIRDFQLTFEDENLVIKGTAKKMLLKIPFQLTLQPVKTEKRTIYFSLKEMKPLNQDWIRSKALNKPPLLSYEEGHVKLDLNQLDKIKYVPVGNIQHMEIKNEKLWVKIGL</sequence>
<dbReference type="PATRIC" id="fig|284581.3.peg.2820"/>
<dbReference type="STRING" id="284581.AMD01_16590"/>
<evidence type="ECO:0000313" key="2">
    <source>
        <dbReference type="Proteomes" id="UP000037558"/>
    </source>
</evidence>
<organism evidence="1 2">
    <name type="scientific">Priestia koreensis</name>
    <dbReference type="NCBI Taxonomy" id="284581"/>
    <lineage>
        <taxon>Bacteria</taxon>
        <taxon>Bacillati</taxon>
        <taxon>Bacillota</taxon>
        <taxon>Bacilli</taxon>
        <taxon>Bacillales</taxon>
        <taxon>Bacillaceae</taxon>
        <taxon>Priestia</taxon>
    </lineage>
</organism>
<dbReference type="RefSeq" id="WP_053402561.1">
    <property type="nucleotide sequence ID" value="NZ_JAMAUM010000010.1"/>
</dbReference>
<accession>A0A0M0KWJ5</accession>
<gene>
    <name evidence="1" type="ORF">AMD01_16590</name>
</gene>
<dbReference type="AlphaFoldDB" id="A0A0M0KWJ5"/>
<reference evidence="2" key="1">
    <citation type="submission" date="2015-08" db="EMBL/GenBank/DDBJ databases">
        <title>Fjat-14210 dsm16467.</title>
        <authorList>
            <person name="Liu B."/>
            <person name="Wang J."/>
            <person name="Zhu Y."/>
            <person name="Liu G."/>
            <person name="Chen Q."/>
            <person name="Chen Z."/>
            <person name="Lan J."/>
            <person name="Che J."/>
            <person name="Ge C."/>
            <person name="Shi H."/>
            <person name="Pan Z."/>
            <person name="Liu X."/>
        </authorList>
    </citation>
    <scope>NUCLEOTIDE SEQUENCE [LARGE SCALE GENOMIC DNA]</scope>
    <source>
        <strain evidence="2">DSM 16467</strain>
    </source>
</reference>